<dbReference type="Gene3D" id="3.60.15.10">
    <property type="entry name" value="Ribonuclease Z/Hydroxyacylglutathione hydrolase-like"/>
    <property type="match status" value="1"/>
</dbReference>
<keyword evidence="3" id="KW-0378">Hydrolase</keyword>
<dbReference type="GO" id="GO:0046872">
    <property type="term" value="F:metal ion binding"/>
    <property type="evidence" value="ECO:0007669"/>
    <property type="project" value="UniProtKB-KW"/>
</dbReference>
<name>A0A3R6VVE9_APHAT</name>
<evidence type="ECO:0000313" key="6">
    <source>
        <dbReference type="EMBL" id="RHY55534.1"/>
    </source>
</evidence>
<dbReference type="InterPro" id="IPR036388">
    <property type="entry name" value="WH-like_DNA-bd_sf"/>
</dbReference>
<dbReference type="Gene3D" id="1.10.10.10">
    <property type="entry name" value="Winged helix-like DNA-binding domain superfamily/Winged helix DNA-binding domain"/>
    <property type="match status" value="1"/>
</dbReference>
<dbReference type="CDD" id="cd07722">
    <property type="entry name" value="LACTB2-like_MBL-fold"/>
    <property type="match status" value="1"/>
</dbReference>
<accession>A0A3R6VVE9</accession>
<dbReference type="EMBL" id="QUTB01005430">
    <property type="protein sequence ID" value="RHY55534.1"/>
    <property type="molecule type" value="Genomic_DNA"/>
</dbReference>
<keyword evidence="4" id="KW-0862">Zinc</keyword>
<dbReference type="InterPro" id="IPR041516">
    <property type="entry name" value="LACTB2_WH"/>
</dbReference>
<dbReference type="InterPro" id="IPR036866">
    <property type="entry name" value="RibonucZ/Hydroxyglut_hydro"/>
</dbReference>
<dbReference type="PANTHER" id="PTHR23131:SF0">
    <property type="entry name" value="ENDORIBONUCLEASE LACTB2"/>
    <property type="match status" value="1"/>
</dbReference>
<dbReference type="InterPro" id="IPR001279">
    <property type="entry name" value="Metallo-B-lactamas"/>
</dbReference>
<evidence type="ECO:0000256" key="1">
    <source>
        <dbReference type="ARBA" id="ARBA00006759"/>
    </source>
</evidence>
<dbReference type="SUPFAM" id="SSF56281">
    <property type="entry name" value="Metallo-hydrolase/oxidoreductase"/>
    <property type="match status" value="1"/>
</dbReference>
<dbReference type="SMART" id="SM00849">
    <property type="entry name" value="Lactamase_B"/>
    <property type="match status" value="1"/>
</dbReference>
<reference evidence="6 7" key="1">
    <citation type="submission" date="2018-08" db="EMBL/GenBank/DDBJ databases">
        <title>Aphanomyces genome sequencing and annotation.</title>
        <authorList>
            <person name="Minardi D."/>
            <person name="Oidtmann B."/>
            <person name="Van Der Giezen M."/>
            <person name="Studholme D.J."/>
        </authorList>
    </citation>
    <scope>NUCLEOTIDE SEQUENCE [LARGE SCALE GENOMIC DNA]</scope>
    <source>
        <strain evidence="6 7">Si</strain>
    </source>
</reference>
<evidence type="ECO:0000256" key="4">
    <source>
        <dbReference type="ARBA" id="ARBA00022833"/>
    </source>
</evidence>
<comment type="similarity">
    <text evidence="1">Belongs to the metallo-beta-lactamase superfamily. Glyoxalase II family.</text>
</comment>
<evidence type="ECO:0000256" key="3">
    <source>
        <dbReference type="ARBA" id="ARBA00022801"/>
    </source>
</evidence>
<proteinExistence type="inferred from homology"/>
<keyword evidence="2" id="KW-0479">Metal-binding</keyword>
<dbReference type="Pfam" id="PF17778">
    <property type="entry name" value="WHD_BLACT"/>
    <property type="match status" value="1"/>
</dbReference>
<organism evidence="6 7">
    <name type="scientific">Aphanomyces astaci</name>
    <name type="common">Crayfish plague agent</name>
    <dbReference type="NCBI Taxonomy" id="112090"/>
    <lineage>
        <taxon>Eukaryota</taxon>
        <taxon>Sar</taxon>
        <taxon>Stramenopiles</taxon>
        <taxon>Oomycota</taxon>
        <taxon>Saprolegniomycetes</taxon>
        <taxon>Saprolegniales</taxon>
        <taxon>Verrucalvaceae</taxon>
        <taxon>Aphanomyces</taxon>
    </lineage>
</organism>
<dbReference type="GO" id="GO:0016787">
    <property type="term" value="F:hydrolase activity"/>
    <property type="evidence" value="ECO:0007669"/>
    <property type="project" value="UniProtKB-KW"/>
</dbReference>
<dbReference type="PANTHER" id="PTHR23131">
    <property type="entry name" value="ENDORIBONUCLEASE LACTB2"/>
    <property type="match status" value="1"/>
</dbReference>
<sequence length="551" mass="60183">MVRLSGTSSSLSKLDVVAQLAPNVIRVLGLNPGRMTLQGTNTYIVGTGKQRILIDTGDGSKAYMELLVATMHRFDIDGFSDILLTHGHFDHVGGCWALQKAFPKAKMWKLLTYTSTATAPACECSAHVSNSFVHDQFHMYDLHALSVSNESIQTEGAAIGVLRTPGHTNDHVCFTLRGDDTNQVAIFTGDCVLGEGTCTFQNLSEYMASLELLKSQDPATLYPGHGPVLHNAIEAIDMYISHRRKREDEIVAFLTSLHTNGATPAQIVSKLYPGLPYALTIPAKRNVQLHLNKLVGDGKVIHRTNVALLLVCLNELAKLCDLSNVASSLMVKLEQHWPTFQGQMEPTSAILYAKVVWTLHQLEWMSTLKKRKGPAAATSDQPSGDANGSEFRLEVVPVLCEAMFVALQSATAVTFMQRVLELAMDEPALNSQLLSLLVAVEVDLEDDILGALLAALLETNATSCVWLTQLPQSTGLCRCLWMLLKQDVGQAINATKWPEDALQRVLSVGLQQDEVLPLHVVQILKSCRSLDWATKVASPTVLGQLPNMLNT</sequence>
<comment type="caution">
    <text evidence="6">The sequence shown here is derived from an EMBL/GenBank/DDBJ whole genome shotgun (WGS) entry which is preliminary data.</text>
</comment>
<dbReference type="InterPro" id="IPR050662">
    <property type="entry name" value="Sec-metab_biosynth-thioest"/>
</dbReference>
<dbReference type="FunFam" id="3.60.15.10:FF:000041">
    <property type="entry name" value="Metallo-beta-lactamase domain protein"/>
    <property type="match status" value="1"/>
</dbReference>
<dbReference type="Proteomes" id="UP000283543">
    <property type="component" value="Unassembled WGS sequence"/>
</dbReference>
<dbReference type="VEuPathDB" id="FungiDB:H257_10449"/>
<gene>
    <name evidence="6" type="ORF">DYB34_007515</name>
</gene>
<dbReference type="Pfam" id="PF00753">
    <property type="entry name" value="Lactamase_B"/>
    <property type="match status" value="1"/>
</dbReference>
<evidence type="ECO:0000256" key="2">
    <source>
        <dbReference type="ARBA" id="ARBA00022723"/>
    </source>
</evidence>
<evidence type="ECO:0000313" key="7">
    <source>
        <dbReference type="Proteomes" id="UP000283543"/>
    </source>
</evidence>
<protein>
    <recommendedName>
        <fullName evidence="5">Metallo-beta-lactamase domain-containing protein</fullName>
    </recommendedName>
</protein>
<feature type="domain" description="Metallo-beta-lactamase" evidence="5">
    <location>
        <begin position="39"/>
        <end position="225"/>
    </location>
</feature>
<evidence type="ECO:0000259" key="5">
    <source>
        <dbReference type="SMART" id="SM00849"/>
    </source>
</evidence>
<dbReference type="InterPro" id="IPR047921">
    <property type="entry name" value="LACTB2-like_MBL-fold"/>
</dbReference>
<dbReference type="AlphaFoldDB" id="A0A3R6VVE9"/>